<name>A0A6G5P4B3_9CAUD</name>
<evidence type="ECO:0000313" key="2">
    <source>
        <dbReference type="Proteomes" id="UP000501729"/>
    </source>
</evidence>
<accession>A0A6G5P4B3</accession>
<proteinExistence type="predicted"/>
<organism evidence="1 2">
    <name type="scientific">Edwardsiella phage ETP-1</name>
    <dbReference type="NCBI Taxonomy" id="2544920"/>
    <lineage>
        <taxon>Viruses</taxon>
        <taxon>Duplodnaviria</taxon>
        <taxon>Heunggongvirae</taxon>
        <taxon>Uroviricota</taxon>
        <taxon>Caudoviricetes</taxon>
        <taxon>Kafunavirus</taxon>
        <taxon>Kafunavirus KF1</taxon>
    </lineage>
</organism>
<protein>
    <submittedName>
        <fullName evidence="1">Uncharacterized protein</fullName>
    </submittedName>
</protein>
<sequence>MAFTSMTRAGTIAQKKAASVLVMPLNEALVVEAGGAIAAGNYLMANLPANCVVTDAYVLVRKQPTTATLTVDVGTAEGGAQLIAAADVKATAAGGFVGSLVGKVFTGTGLPVFIKVGATGPGAGKWGDYAVVITYDEVEKSTGEYTQF</sequence>
<dbReference type="Proteomes" id="UP000501729">
    <property type="component" value="Segment"/>
</dbReference>
<gene>
    <name evidence="1" type="ORF">ETP1_044</name>
</gene>
<dbReference type="EMBL" id="MK574011">
    <property type="protein sequence ID" value="QBP07045.1"/>
    <property type="molecule type" value="Genomic_DNA"/>
</dbReference>
<reference evidence="1 2" key="1">
    <citation type="submission" date="2019-02" db="EMBL/GenBank/DDBJ databases">
        <title>Genome sequence of multidrug-resistant Edwardsiella tarda isolate infecting lytic phage ETP-1.</title>
        <authorList>
            <person name="Nikapitiya C."/>
            <person name="Senevirathne A."/>
            <person name="De Zoysa M."/>
            <person name="Lee J."/>
        </authorList>
    </citation>
    <scope>NUCLEOTIDE SEQUENCE [LARGE SCALE GENOMIC DNA]</scope>
</reference>
<evidence type="ECO:0000313" key="1">
    <source>
        <dbReference type="EMBL" id="QBP07045.1"/>
    </source>
</evidence>